<keyword evidence="1" id="KW-1133">Transmembrane helix</keyword>
<dbReference type="HOGENOM" id="CLU_2447686_0_0_2"/>
<proteinExistence type="predicted"/>
<gene>
    <name evidence="2" type="ORF">MSHOH_2096</name>
</gene>
<name>A0A0E3SA79_9EURY</name>
<protein>
    <submittedName>
        <fullName evidence="2">Uncharacterized protein</fullName>
    </submittedName>
</protein>
<accession>A0A0E3SA79</accession>
<dbReference type="Proteomes" id="UP000033101">
    <property type="component" value="Chromosome"/>
</dbReference>
<sequence>MRYLVAQTEHLSGGLPAADHCIKGNPFYFLSRIFLNYIILFLRITNFFDLLLVLKLYYPDTFFGNLKFILSAKTYNCSLTAVHRIKDVL</sequence>
<feature type="transmembrane region" description="Helical" evidence="1">
    <location>
        <begin position="34"/>
        <end position="58"/>
    </location>
</feature>
<dbReference type="KEGG" id="mhor:MSHOH_2096"/>
<dbReference type="EMBL" id="CP009516">
    <property type="protein sequence ID" value="AKB78579.1"/>
    <property type="molecule type" value="Genomic_DNA"/>
</dbReference>
<evidence type="ECO:0000256" key="1">
    <source>
        <dbReference type="SAM" id="Phobius"/>
    </source>
</evidence>
<keyword evidence="1" id="KW-0812">Transmembrane</keyword>
<dbReference type="PATRIC" id="fig|1434110.4.peg.2665"/>
<reference evidence="2 3" key="1">
    <citation type="submission" date="2014-07" db="EMBL/GenBank/DDBJ databases">
        <title>Methanogenic archaea and the global carbon cycle.</title>
        <authorList>
            <person name="Henriksen J.R."/>
            <person name="Luke J."/>
            <person name="Reinhart S."/>
            <person name="Benedict M.N."/>
            <person name="Youngblut N.D."/>
            <person name="Metcalf M.E."/>
            <person name="Whitaker R.J."/>
            <person name="Metcalf W.W."/>
        </authorList>
    </citation>
    <scope>NUCLEOTIDE SEQUENCE [LARGE SCALE GENOMIC DNA]</scope>
    <source>
        <strain evidence="2 3">HB-1</strain>
    </source>
</reference>
<evidence type="ECO:0000313" key="3">
    <source>
        <dbReference type="Proteomes" id="UP000033101"/>
    </source>
</evidence>
<organism evidence="2 3">
    <name type="scientific">Methanosarcina horonobensis HB-1 = JCM 15518</name>
    <dbReference type="NCBI Taxonomy" id="1434110"/>
    <lineage>
        <taxon>Archaea</taxon>
        <taxon>Methanobacteriati</taxon>
        <taxon>Methanobacteriota</taxon>
        <taxon>Stenosarchaea group</taxon>
        <taxon>Methanomicrobia</taxon>
        <taxon>Methanosarcinales</taxon>
        <taxon>Methanosarcinaceae</taxon>
        <taxon>Methanosarcina</taxon>
    </lineage>
</organism>
<keyword evidence="3" id="KW-1185">Reference proteome</keyword>
<keyword evidence="1" id="KW-0472">Membrane</keyword>
<evidence type="ECO:0000313" key="2">
    <source>
        <dbReference type="EMBL" id="AKB78579.1"/>
    </source>
</evidence>
<dbReference type="AlphaFoldDB" id="A0A0E3SA79"/>